<gene>
    <name evidence="1" type="ORF">RT41_GL001631</name>
</gene>
<reference evidence="1 2" key="1">
    <citation type="submission" date="2014-12" db="EMBL/GenBank/DDBJ databases">
        <title>Draft genome sequences of 10 type strains of Lactococcus.</title>
        <authorList>
            <person name="Sun Z."/>
            <person name="Zhong Z."/>
            <person name="Liu W."/>
            <person name="Zhang W."/>
            <person name="Zhang H."/>
        </authorList>
    </citation>
    <scope>NUCLEOTIDE SEQUENCE [LARGE SCALE GENOMIC DNA]</scope>
    <source>
        <strain evidence="1 2">JCM 16395</strain>
    </source>
</reference>
<dbReference type="STRING" id="1291764.GCA_001311235_01868"/>
<dbReference type="RefSeq" id="WP_054639506.1">
    <property type="nucleotide sequence ID" value="NZ_BBAL01000006.1"/>
</dbReference>
<evidence type="ECO:0000313" key="1">
    <source>
        <dbReference type="EMBL" id="PCR99825.1"/>
    </source>
</evidence>
<accession>A0A2A5RKX4</accession>
<name>A0A2A5RKX4_9LACT</name>
<organism evidence="1 2">
    <name type="scientific">Lactococcus fujiensis JCM 16395</name>
    <dbReference type="NCBI Taxonomy" id="1291764"/>
    <lineage>
        <taxon>Bacteria</taxon>
        <taxon>Bacillati</taxon>
        <taxon>Bacillota</taxon>
        <taxon>Bacilli</taxon>
        <taxon>Lactobacillales</taxon>
        <taxon>Streptococcaceae</taxon>
        <taxon>Lactococcus</taxon>
    </lineage>
</organism>
<dbReference type="EMBL" id="JXJU01000006">
    <property type="protein sequence ID" value="PCR99825.1"/>
    <property type="molecule type" value="Genomic_DNA"/>
</dbReference>
<dbReference type="OrthoDB" id="2223172at2"/>
<comment type="caution">
    <text evidence="1">The sequence shown here is derived from an EMBL/GenBank/DDBJ whole genome shotgun (WGS) entry which is preliminary data.</text>
</comment>
<keyword evidence="2" id="KW-1185">Reference proteome</keyword>
<proteinExistence type="predicted"/>
<dbReference type="Proteomes" id="UP000218181">
    <property type="component" value="Unassembled WGS sequence"/>
</dbReference>
<dbReference type="AlphaFoldDB" id="A0A2A5RKX4"/>
<sequence length="143" mass="16250">MNNVFSLKDEQPNLSAVELNINQFNIPKQFLCDFSKARHNFVYEKGHKTDKISKATLITIAKDEADKLASVGLDVKEYMKLPVEIEDYKSIDALMDSEEMLAIELVDVRVKFKVDNFRAVGYKLVARSLKVIEDTKAPVKPAK</sequence>
<evidence type="ECO:0000313" key="2">
    <source>
        <dbReference type="Proteomes" id="UP000218181"/>
    </source>
</evidence>
<protein>
    <submittedName>
        <fullName evidence="1">Uncharacterized protein</fullName>
    </submittedName>
</protein>